<dbReference type="PANTHER" id="PTHR43187:SF2">
    <property type="entry name" value="GAMMA-GLUTAMYL-HERCYNYLCYSTEINE SULFOXIDE HYDROLASE"/>
    <property type="match status" value="1"/>
</dbReference>
<feature type="domain" description="Glutamine amidotransferase type-2" evidence="3">
    <location>
        <begin position="2"/>
        <end position="241"/>
    </location>
</feature>
<dbReference type="PROSITE" id="PS51278">
    <property type="entry name" value="GATASE_TYPE_2"/>
    <property type="match status" value="1"/>
</dbReference>
<evidence type="ECO:0000256" key="2">
    <source>
        <dbReference type="HAMAP-Rule" id="MF_02036"/>
    </source>
</evidence>
<dbReference type="Proteomes" id="UP000199623">
    <property type="component" value="Unassembled WGS sequence"/>
</dbReference>
<dbReference type="HAMAP" id="MF_02036">
    <property type="entry name" value="EgtC"/>
    <property type="match status" value="1"/>
</dbReference>
<dbReference type="GO" id="GO:0052699">
    <property type="term" value="P:ergothioneine biosynthetic process"/>
    <property type="evidence" value="ECO:0007669"/>
    <property type="project" value="UniProtKB-UniRule"/>
</dbReference>
<organism evidence="4 5">
    <name type="scientific">Lentzea fradiae</name>
    <dbReference type="NCBI Taxonomy" id="200378"/>
    <lineage>
        <taxon>Bacteria</taxon>
        <taxon>Bacillati</taxon>
        <taxon>Actinomycetota</taxon>
        <taxon>Actinomycetes</taxon>
        <taxon>Pseudonocardiales</taxon>
        <taxon>Pseudonocardiaceae</taxon>
        <taxon>Lentzea</taxon>
    </lineage>
</organism>
<dbReference type="UniPathway" id="UPA01014"/>
<evidence type="ECO:0000313" key="4">
    <source>
        <dbReference type="EMBL" id="SDH19363.1"/>
    </source>
</evidence>
<dbReference type="OrthoDB" id="9804310at2"/>
<keyword evidence="2" id="KW-0378">Hydrolase</keyword>
<dbReference type="InterPro" id="IPR029055">
    <property type="entry name" value="Ntn_hydrolases_N"/>
</dbReference>
<comment type="function">
    <text evidence="2">Catalyzes the hydrolysis of the gamma-glutamyl amide bond of hercynyl-gamma-L-glutamyl-L-cysteine sulfoxide to produce hercynylcysteine sulfoxide, a step in the biosynthesis pathway of ergothioneine.</text>
</comment>
<dbReference type="EMBL" id="FNCC01000017">
    <property type="protein sequence ID" value="SDH19363.1"/>
    <property type="molecule type" value="Genomic_DNA"/>
</dbReference>
<dbReference type="RefSeq" id="WP_090057402.1">
    <property type="nucleotide sequence ID" value="NZ_FNCC01000017.1"/>
</dbReference>
<dbReference type="CDD" id="cd01908">
    <property type="entry name" value="YafJ"/>
    <property type="match status" value="1"/>
</dbReference>
<dbReference type="InterPro" id="IPR017932">
    <property type="entry name" value="GATase_2_dom"/>
</dbReference>
<comment type="catalytic activity">
    <reaction evidence="2">
        <text>gamma-L-glutamyl-hercynylcysteine S-oxide + H2O = S-(hercyn-2-yl)-L-cysteine S-oxide + L-glutamate</text>
        <dbReference type="Rhea" id="RHEA:42684"/>
        <dbReference type="ChEBI" id="CHEBI:15377"/>
        <dbReference type="ChEBI" id="CHEBI:29985"/>
        <dbReference type="ChEBI" id="CHEBI:82703"/>
        <dbReference type="ChEBI" id="CHEBI:82706"/>
        <dbReference type="EC" id="3.5.1.118"/>
    </reaction>
</comment>
<dbReference type="InterPro" id="IPR032889">
    <property type="entry name" value="EgtC_Actinobacteria"/>
</dbReference>
<evidence type="ECO:0000256" key="1">
    <source>
        <dbReference type="ARBA" id="ARBA00022962"/>
    </source>
</evidence>
<dbReference type="SUPFAM" id="SSF56235">
    <property type="entry name" value="N-terminal nucleophile aminohydrolases (Ntn hydrolases)"/>
    <property type="match status" value="1"/>
</dbReference>
<keyword evidence="4" id="KW-0808">Transferase</keyword>
<dbReference type="GO" id="GO:0016740">
    <property type="term" value="F:transferase activity"/>
    <property type="evidence" value="ECO:0007669"/>
    <property type="project" value="UniProtKB-KW"/>
</dbReference>
<dbReference type="AlphaFoldDB" id="A0A1G8AEQ3"/>
<dbReference type="GO" id="GO:0016811">
    <property type="term" value="F:hydrolase activity, acting on carbon-nitrogen (but not peptide) bonds, in linear amides"/>
    <property type="evidence" value="ECO:0007669"/>
    <property type="project" value="UniProtKB-UniRule"/>
</dbReference>
<dbReference type="STRING" id="200378.SAMN05216553_117146"/>
<name>A0A1G8AEQ3_9PSEU</name>
<dbReference type="NCBIfam" id="TIGR03442">
    <property type="entry name" value="ergothioneine biosynthesis protein EgtC"/>
    <property type="match status" value="1"/>
</dbReference>
<protein>
    <recommendedName>
        <fullName evidence="2">Gamma-glutamyl-hercynylcysteine sulfoxide hydrolase</fullName>
        <ecNumber evidence="2">3.5.1.118</ecNumber>
    </recommendedName>
    <alternativeName>
        <fullName evidence="2">Gamma-glutamyl hercynylcysteine S-oxide hydrolase</fullName>
    </alternativeName>
</protein>
<gene>
    <name evidence="2" type="primary">egtC</name>
    <name evidence="4" type="ORF">SAMN05216553_117146</name>
</gene>
<dbReference type="PANTHER" id="PTHR43187">
    <property type="entry name" value="GLUTAMINE AMIDOTRANSFERASE DUG3-RELATED"/>
    <property type="match status" value="1"/>
</dbReference>
<dbReference type="Pfam" id="PF13230">
    <property type="entry name" value="GATase_4"/>
    <property type="match status" value="1"/>
</dbReference>
<accession>A0A1G8AEQ3</accession>
<keyword evidence="5" id="KW-1185">Reference proteome</keyword>
<evidence type="ECO:0000313" key="5">
    <source>
        <dbReference type="Proteomes" id="UP000199623"/>
    </source>
</evidence>
<proteinExistence type="inferred from homology"/>
<dbReference type="InterPro" id="IPR026869">
    <property type="entry name" value="EgtC-like"/>
</dbReference>
<keyword evidence="1 2" id="KW-0315">Glutamine amidotransferase</keyword>
<dbReference type="InterPro" id="IPR017808">
    <property type="entry name" value="EgtC"/>
</dbReference>
<dbReference type="Gene3D" id="3.60.20.10">
    <property type="entry name" value="Glutamine Phosphoribosylpyrophosphate, subunit 1, domain 1"/>
    <property type="match status" value="1"/>
</dbReference>
<comment type="pathway">
    <text evidence="2">Amino-acid biosynthesis; ergothioneine biosynthesis.</text>
</comment>
<evidence type="ECO:0000259" key="3">
    <source>
        <dbReference type="PROSITE" id="PS51278"/>
    </source>
</evidence>
<dbReference type="InterPro" id="IPR052373">
    <property type="entry name" value="Gamma-glu_amide_hydrolase"/>
</dbReference>
<dbReference type="EC" id="3.5.1.118" evidence="2"/>
<reference evidence="5" key="1">
    <citation type="submission" date="2016-10" db="EMBL/GenBank/DDBJ databases">
        <authorList>
            <person name="Varghese N."/>
            <person name="Submissions S."/>
        </authorList>
    </citation>
    <scope>NUCLEOTIDE SEQUENCE [LARGE SCALE GENOMIC DNA]</scope>
    <source>
        <strain evidence="5">CGMCC 4.3506</strain>
    </source>
</reference>
<sequence length="241" mass="25951">MCRHLAYLGPAVPLAGPLFDAPHSLERQSYAPGDMRAGGTVNVDGYGVGWFPGPVRYRRAGTLWSDANLRQLAGARSTAFLAAVRSATAGMPVADAACAPFADDTWLFSHNGRIDGWPHTAAGLAKTLDVTDLLTMDAPTDSALLWAVLRRRLATGARPEQVLADLVREVVEEAPKSRLNFLLTNGKALVGTTWTHALWVLQKGEGVTLASEPLDDDPDWREIPDRHVVAAVPSTVEVRPI</sequence>